<dbReference type="Proteomes" id="UP000067422">
    <property type="component" value="Chromosome 2"/>
</dbReference>
<dbReference type="Proteomes" id="UP000253437">
    <property type="component" value="Unassembled WGS sequence"/>
</dbReference>
<evidence type="ECO:0000313" key="2">
    <source>
        <dbReference type="EMBL" id="AMG00169.1"/>
    </source>
</evidence>
<dbReference type="EMBL" id="CP014039">
    <property type="protein sequence ID" value="AMG00169.1"/>
    <property type="molecule type" value="Genomic_DNA"/>
</dbReference>
<keyword evidence="1" id="KW-0732">Signal</keyword>
<reference evidence="3 5" key="3">
    <citation type="submission" date="2018-08" db="EMBL/GenBank/DDBJ databases">
        <title>Vibrio harveyi strains pathogenic to white snook Centropomus viridis Lockington (1877) and potential probiotic bacteria.</title>
        <authorList>
            <person name="Soto-Rodriguez S."/>
            <person name="Gomez-Gil B."/>
            <person name="Lozano-Olvera R."/>
        </authorList>
    </citation>
    <scope>NUCLEOTIDE SEQUENCE [LARGE SCALE GENOMIC DNA]</scope>
    <source>
        <strain evidence="3 5">CAIM 1508</strain>
    </source>
</reference>
<evidence type="ECO:0000313" key="5">
    <source>
        <dbReference type="Proteomes" id="UP000253437"/>
    </source>
</evidence>
<proteinExistence type="predicted"/>
<evidence type="ECO:0000313" key="3">
    <source>
        <dbReference type="EMBL" id="RIW10404.1"/>
    </source>
</evidence>
<dbReference type="HOGENOM" id="CLU_166938_0_0_6"/>
<accession>K5V3Q4</accession>
<evidence type="ECO:0000313" key="4">
    <source>
        <dbReference type="Proteomes" id="UP000067422"/>
    </source>
</evidence>
<dbReference type="InterPro" id="IPR016879">
    <property type="entry name" value="UCP028299"/>
</dbReference>
<feature type="signal peptide" evidence="1">
    <location>
        <begin position="1"/>
        <end position="22"/>
    </location>
</feature>
<evidence type="ECO:0000256" key="1">
    <source>
        <dbReference type="SAM" id="SignalP"/>
    </source>
</evidence>
<reference evidence="2" key="2">
    <citation type="submission" date="2018-01" db="EMBL/GenBank/DDBJ databases">
        <title>FDA dAtabase for Regulatory Grade micrObial Sequences (FDA-ARGOS): Supporting development and validation of Infectious Disease Dx tests.</title>
        <authorList>
            <person name="Hoffmann M."/>
            <person name="Allard M."/>
            <person name="Evans P."/>
            <person name="Brown E."/>
            <person name="Tallon L."/>
            <person name="Sadzewicz L."/>
            <person name="Sengamalay N."/>
            <person name="Ott S."/>
            <person name="Godinez A."/>
            <person name="Nagaraj S."/>
            <person name="Vyas G."/>
            <person name="Aluvathingal J."/>
            <person name="Nadendla S."/>
            <person name="Geyer C."/>
            <person name="Sichtig H."/>
        </authorList>
    </citation>
    <scope>NUCLEOTIDE SEQUENCE</scope>
    <source>
        <strain evidence="2">FDAARGOS_107</strain>
    </source>
</reference>
<gene>
    <name evidence="2" type="ORF">AL538_20935</name>
    <name evidence="3" type="ORF">DS957_017055</name>
</gene>
<feature type="chain" id="PRO_5003889287" evidence="1">
    <location>
        <begin position="23"/>
        <end position="119"/>
    </location>
</feature>
<name>K5V3Q4_VIBHA</name>
<sequence>MKRLITLVGLIALTASPIAAFAGGYQWTNNSKSIQGNVVDSKQAAYEMGFEMIKEYQGKTSLQLSKELYGSFAKVDKNSFSITDSKVTVDEFLQDNGQIAYQPILNVKYEYRLRELGNR</sequence>
<dbReference type="PIRSF" id="PIRSF028299">
    <property type="entry name" value="UCP028299"/>
    <property type="match status" value="1"/>
</dbReference>
<reference evidence="4" key="1">
    <citation type="submission" date="2015-12" db="EMBL/GenBank/DDBJ databases">
        <title>FDA dAtabase for Regulatory Grade micrObial Sequences (FDA-ARGOS): Supporting development and validation of Infectious Disease Dx tests.</title>
        <authorList>
            <person name="Hoffmann M."/>
            <person name="Allard M."/>
            <person name="Evans P."/>
            <person name="Brown E."/>
            <person name="Tallon L.J."/>
            <person name="Sadzewicz L."/>
            <person name="Sengamalay N."/>
            <person name="Ott S."/>
            <person name="Godinez A."/>
            <person name="Nagaraj S."/>
            <person name="Vyas G."/>
            <person name="Aluvathingal J."/>
            <person name="Nadendla S."/>
            <person name="Geyer C."/>
            <person name="Sichtig H."/>
        </authorList>
    </citation>
    <scope>NUCLEOTIDE SEQUENCE [LARGE SCALE GENOMIC DNA]</scope>
    <source>
        <strain evidence="4">ATCC 43516</strain>
    </source>
</reference>
<dbReference type="RefSeq" id="WP_009696903.1">
    <property type="nucleotide sequence ID" value="NZ_AP031615.1"/>
</dbReference>
<dbReference type="AlphaFoldDB" id="K5V3Q4"/>
<keyword evidence="4" id="KW-1185">Reference proteome</keyword>
<dbReference type="GeneID" id="83583994"/>
<protein>
    <submittedName>
        <fullName evidence="3">DUF3316 domain-containing protein</fullName>
    </submittedName>
</protein>
<dbReference type="KEGG" id="vhr:AL538_20935"/>
<organism evidence="3 5">
    <name type="scientific">Vibrio harveyi</name>
    <name type="common">Beneckea harveyi</name>
    <dbReference type="NCBI Taxonomy" id="669"/>
    <lineage>
        <taxon>Bacteria</taxon>
        <taxon>Pseudomonadati</taxon>
        <taxon>Pseudomonadota</taxon>
        <taxon>Gammaproteobacteria</taxon>
        <taxon>Vibrionales</taxon>
        <taxon>Vibrionaceae</taxon>
        <taxon>Vibrio</taxon>
    </lineage>
</organism>
<dbReference type="OrthoDB" id="5824336at2"/>
<dbReference type="Pfam" id="PF11777">
    <property type="entry name" value="DUF3316"/>
    <property type="match status" value="1"/>
</dbReference>
<dbReference type="EMBL" id="QOUW02000072">
    <property type="protein sequence ID" value="RIW10404.1"/>
    <property type="molecule type" value="Genomic_DNA"/>
</dbReference>
<accession>A0A1E3E3H3</accession>